<dbReference type="GO" id="GO:0006935">
    <property type="term" value="P:chemotaxis"/>
    <property type="evidence" value="ECO:0007669"/>
    <property type="project" value="UniProtKB-KW"/>
</dbReference>
<dbReference type="SUPFAM" id="SSF101801">
    <property type="entry name" value="Surface presentation of antigens (SPOA)"/>
    <property type="match status" value="1"/>
</dbReference>
<comment type="similarity">
    <text evidence="2">Belongs to the FliN/MopA/SpaO family.</text>
</comment>
<dbReference type="InterPro" id="IPR001172">
    <property type="entry name" value="FliN_T3SS_HrcQb"/>
</dbReference>
<sequence length="108" mass="12064">MTVPGEEEYEELEMDPRDLERVLDVRIQLAVELGRRRVRISEVLALGPGSVIEFPKSADEPLDVLVNDQLVARGEAVVIGERYGIRITEVVSPNERLRSSGVVKEVPL</sequence>
<dbReference type="AlphaFoldDB" id="A0A382Y436"/>
<organism evidence="8">
    <name type="scientific">marine metagenome</name>
    <dbReference type="NCBI Taxonomy" id="408172"/>
    <lineage>
        <taxon>unclassified sequences</taxon>
        <taxon>metagenomes</taxon>
        <taxon>ecological metagenomes</taxon>
    </lineage>
</organism>
<dbReference type="Gene3D" id="2.30.330.10">
    <property type="entry name" value="SpoA-like"/>
    <property type="match status" value="1"/>
</dbReference>
<dbReference type="InterPro" id="IPR036429">
    <property type="entry name" value="SpoA-like_sf"/>
</dbReference>
<evidence type="ECO:0000256" key="5">
    <source>
        <dbReference type="ARBA" id="ARBA00022779"/>
    </source>
</evidence>
<accession>A0A382Y436</accession>
<keyword evidence="5" id="KW-0283">Flagellar rotation</keyword>
<protein>
    <recommendedName>
        <fullName evidence="7">Flagellar motor switch protein FliN-like C-terminal domain-containing protein</fullName>
    </recommendedName>
</protein>
<dbReference type="GO" id="GO:0005886">
    <property type="term" value="C:plasma membrane"/>
    <property type="evidence" value="ECO:0007669"/>
    <property type="project" value="UniProtKB-SubCell"/>
</dbReference>
<dbReference type="PANTHER" id="PTHR43484">
    <property type="match status" value="1"/>
</dbReference>
<name>A0A382Y436_9ZZZZ</name>
<keyword evidence="6" id="KW-0472">Membrane</keyword>
<keyword evidence="3" id="KW-1003">Cell membrane</keyword>
<dbReference type="GO" id="GO:0071973">
    <property type="term" value="P:bacterial-type flagellum-dependent cell motility"/>
    <property type="evidence" value="ECO:0007669"/>
    <property type="project" value="InterPro"/>
</dbReference>
<evidence type="ECO:0000256" key="2">
    <source>
        <dbReference type="ARBA" id="ARBA00009226"/>
    </source>
</evidence>
<evidence type="ECO:0000259" key="7">
    <source>
        <dbReference type="Pfam" id="PF01052"/>
    </source>
</evidence>
<reference evidence="8" key="1">
    <citation type="submission" date="2018-05" db="EMBL/GenBank/DDBJ databases">
        <authorList>
            <person name="Lanie J.A."/>
            <person name="Ng W.-L."/>
            <person name="Kazmierczak K.M."/>
            <person name="Andrzejewski T.M."/>
            <person name="Davidsen T.M."/>
            <person name="Wayne K.J."/>
            <person name="Tettelin H."/>
            <person name="Glass J.I."/>
            <person name="Rusch D."/>
            <person name="Podicherti R."/>
            <person name="Tsui H.-C.T."/>
            <person name="Winkler M.E."/>
        </authorList>
    </citation>
    <scope>NUCLEOTIDE SEQUENCE</scope>
</reference>
<feature type="domain" description="Flagellar motor switch protein FliN-like C-terminal" evidence="7">
    <location>
        <begin position="20"/>
        <end position="91"/>
    </location>
</feature>
<evidence type="ECO:0000256" key="1">
    <source>
        <dbReference type="ARBA" id="ARBA00004413"/>
    </source>
</evidence>
<comment type="subcellular location">
    <subcellularLocation>
        <location evidence="1">Cell membrane</location>
        <topology evidence="1">Peripheral membrane protein</topology>
        <orientation evidence="1">Cytoplasmic side</orientation>
    </subcellularLocation>
</comment>
<gene>
    <name evidence="8" type="ORF">METZ01_LOCUS430966</name>
</gene>
<evidence type="ECO:0000256" key="3">
    <source>
        <dbReference type="ARBA" id="ARBA00022475"/>
    </source>
</evidence>
<dbReference type="Pfam" id="PF01052">
    <property type="entry name" value="FliMN_C"/>
    <property type="match status" value="1"/>
</dbReference>
<evidence type="ECO:0000256" key="6">
    <source>
        <dbReference type="ARBA" id="ARBA00023136"/>
    </source>
</evidence>
<proteinExistence type="inferred from homology"/>
<dbReference type="GO" id="GO:0003774">
    <property type="term" value="F:cytoskeletal motor activity"/>
    <property type="evidence" value="ECO:0007669"/>
    <property type="project" value="InterPro"/>
</dbReference>
<dbReference type="InterPro" id="IPR001543">
    <property type="entry name" value="FliN-like_C"/>
</dbReference>
<dbReference type="EMBL" id="UINC01172832">
    <property type="protein sequence ID" value="SVD78112.1"/>
    <property type="molecule type" value="Genomic_DNA"/>
</dbReference>
<keyword evidence="4" id="KW-0145">Chemotaxis</keyword>
<dbReference type="InterPro" id="IPR012826">
    <property type="entry name" value="FliN"/>
</dbReference>
<evidence type="ECO:0000256" key="4">
    <source>
        <dbReference type="ARBA" id="ARBA00022500"/>
    </source>
</evidence>
<dbReference type="NCBIfam" id="TIGR02480">
    <property type="entry name" value="fliN"/>
    <property type="match status" value="1"/>
</dbReference>
<dbReference type="InterPro" id="IPR051469">
    <property type="entry name" value="FliN/MopA/SpaO"/>
</dbReference>
<dbReference type="PANTHER" id="PTHR43484:SF1">
    <property type="entry name" value="FLAGELLAR MOTOR SWITCH PROTEIN FLIN"/>
    <property type="match status" value="1"/>
</dbReference>
<dbReference type="PRINTS" id="PR00956">
    <property type="entry name" value="FLGMOTORFLIN"/>
</dbReference>
<evidence type="ECO:0000313" key="8">
    <source>
        <dbReference type="EMBL" id="SVD78112.1"/>
    </source>
</evidence>
<dbReference type="GO" id="GO:0009425">
    <property type="term" value="C:bacterial-type flagellum basal body"/>
    <property type="evidence" value="ECO:0007669"/>
    <property type="project" value="InterPro"/>
</dbReference>